<organism evidence="1">
    <name type="scientific">marine metagenome</name>
    <dbReference type="NCBI Taxonomy" id="408172"/>
    <lineage>
        <taxon>unclassified sequences</taxon>
        <taxon>metagenomes</taxon>
        <taxon>ecological metagenomes</taxon>
    </lineage>
</organism>
<dbReference type="AlphaFoldDB" id="A0A382H5T9"/>
<dbReference type="EMBL" id="UINC01058943">
    <property type="protein sequence ID" value="SVB81791.1"/>
    <property type="molecule type" value="Genomic_DNA"/>
</dbReference>
<protein>
    <submittedName>
        <fullName evidence="1">Uncharacterized protein</fullName>
    </submittedName>
</protein>
<name>A0A382H5T9_9ZZZZ</name>
<sequence length="58" mass="6559">MAVESQLLHLTQVAYVRLWNSDVSGVRRSYPYRQGVYRGSTRRAKERGAFSGGEPVES</sequence>
<proteinExistence type="predicted"/>
<reference evidence="1" key="1">
    <citation type="submission" date="2018-05" db="EMBL/GenBank/DDBJ databases">
        <authorList>
            <person name="Lanie J.A."/>
            <person name="Ng W.-L."/>
            <person name="Kazmierczak K.M."/>
            <person name="Andrzejewski T.M."/>
            <person name="Davidsen T.M."/>
            <person name="Wayne K.J."/>
            <person name="Tettelin H."/>
            <person name="Glass J.I."/>
            <person name="Rusch D."/>
            <person name="Podicherti R."/>
            <person name="Tsui H.-C.T."/>
            <person name="Winkler M.E."/>
        </authorList>
    </citation>
    <scope>NUCLEOTIDE SEQUENCE</scope>
</reference>
<accession>A0A382H5T9</accession>
<evidence type="ECO:0000313" key="1">
    <source>
        <dbReference type="EMBL" id="SVB81791.1"/>
    </source>
</evidence>
<gene>
    <name evidence="1" type="ORF">METZ01_LOCUS234645</name>
</gene>